<evidence type="ECO:0000256" key="1">
    <source>
        <dbReference type="SAM" id="MobiDB-lite"/>
    </source>
</evidence>
<feature type="region of interest" description="Disordered" evidence="1">
    <location>
        <begin position="59"/>
        <end position="79"/>
    </location>
</feature>
<organism evidence="2 3">
    <name type="scientific">Jiella mangrovi</name>
    <dbReference type="NCBI Taxonomy" id="2821407"/>
    <lineage>
        <taxon>Bacteria</taxon>
        <taxon>Pseudomonadati</taxon>
        <taxon>Pseudomonadota</taxon>
        <taxon>Alphaproteobacteria</taxon>
        <taxon>Hyphomicrobiales</taxon>
        <taxon>Aurantimonadaceae</taxon>
        <taxon>Jiella</taxon>
    </lineage>
</organism>
<protein>
    <submittedName>
        <fullName evidence="2">Uncharacterized protein</fullName>
    </submittedName>
</protein>
<name>A0ABS4BLG7_9HYPH</name>
<accession>A0ABS4BLG7</accession>
<comment type="caution">
    <text evidence="2">The sequence shown here is derived from an EMBL/GenBank/DDBJ whole genome shotgun (WGS) entry which is preliminary data.</text>
</comment>
<dbReference type="Proteomes" id="UP000678276">
    <property type="component" value="Unassembled WGS sequence"/>
</dbReference>
<reference evidence="2 3" key="1">
    <citation type="submission" date="2021-04" db="EMBL/GenBank/DDBJ databases">
        <title>Whole genome sequence of Jiella sp. KSK16Y-1.</title>
        <authorList>
            <person name="Tuo L."/>
        </authorList>
    </citation>
    <scope>NUCLEOTIDE SEQUENCE [LARGE SCALE GENOMIC DNA]</scope>
    <source>
        <strain evidence="2 3">KSK16Y-1</strain>
    </source>
</reference>
<proteinExistence type="predicted"/>
<keyword evidence="3" id="KW-1185">Reference proteome</keyword>
<gene>
    <name evidence="2" type="ORF">J6595_18460</name>
</gene>
<evidence type="ECO:0000313" key="3">
    <source>
        <dbReference type="Proteomes" id="UP000678276"/>
    </source>
</evidence>
<evidence type="ECO:0000313" key="2">
    <source>
        <dbReference type="EMBL" id="MBP0617573.1"/>
    </source>
</evidence>
<sequence length="156" mass="16861">MRITEIPDLPDEFKTQMIEAAQSARRQSYLNREYGEVDDVGRLSVGERASVEASDPTLICDHDSMKSDTPAPNRTGPVFSGREVATARRILAAIAQVGEYVADLDQGHAACANALLHTHVVTEDLCLKLVGLDLVTATRTANGFVLRSPTDNPQVG</sequence>
<dbReference type="EMBL" id="JAGJCF010000017">
    <property type="protein sequence ID" value="MBP0617573.1"/>
    <property type="molecule type" value="Genomic_DNA"/>
</dbReference>